<feature type="transmembrane region" description="Helical" evidence="2">
    <location>
        <begin position="1532"/>
        <end position="1554"/>
    </location>
</feature>
<evidence type="ECO:0000313" key="5">
    <source>
        <dbReference type="Proteomes" id="UP001165090"/>
    </source>
</evidence>
<dbReference type="EMBL" id="BSDZ01000094">
    <property type="protein sequence ID" value="GLI70579.1"/>
    <property type="molecule type" value="Genomic_DNA"/>
</dbReference>
<keyword evidence="5" id="KW-1185">Reference proteome</keyword>
<gene>
    <name evidence="4" type="ORF">VaNZ11_015504</name>
</gene>
<evidence type="ECO:0000259" key="3">
    <source>
        <dbReference type="PROSITE" id="PS50853"/>
    </source>
</evidence>
<organism evidence="4 5">
    <name type="scientific">Volvox africanus</name>
    <dbReference type="NCBI Taxonomy" id="51714"/>
    <lineage>
        <taxon>Eukaryota</taxon>
        <taxon>Viridiplantae</taxon>
        <taxon>Chlorophyta</taxon>
        <taxon>core chlorophytes</taxon>
        <taxon>Chlorophyceae</taxon>
        <taxon>CS clade</taxon>
        <taxon>Chlamydomonadales</taxon>
        <taxon>Volvocaceae</taxon>
        <taxon>Volvox</taxon>
    </lineage>
</organism>
<dbReference type="Gene3D" id="2.170.16.10">
    <property type="entry name" value="Hedgehog/Intein (Hint) domain"/>
    <property type="match status" value="1"/>
</dbReference>
<evidence type="ECO:0000313" key="4">
    <source>
        <dbReference type="EMBL" id="GLI70579.1"/>
    </source>
</evidence>
<name>A0ABQ5SME8_9CHLO</name>
<feature type="region of interest" description="Disordered" evidence="1">
    <location>
        <begin position="1667"/>
        <end position="1695"/>
    </location>
</feature>
<feature type="compositionally biased region" description="Polar residues" evidence="1">
    <location>
        <begin position="1680"/>
        <end position="1689"/>
    </location>
</feature>
<dbReference type="CDD" id="cd00063">
    <property type="entry name" value="FN3"/>
    <property type="match status" value="1"/>
</dbReference>
<dbReference type="PROSITE" id="PS50853">
    <property type="entry name" value="FN3"/>
    <property type="match status" value="1"/>
</dbReference>
<dbReference type="Proteomes" id="UP001165090">
    <property type="component" value="Unassembled WGS sequence"/>
</dbReference>
<keyword evidence="2" id="KW-0812">Transmembrane</keyword>
<comment type="caution">
    <text evidence="4">The sequence shown here is derived from an EMBL/GenBank/DDBJ whole genome shotgun (WGS) entry which is preliminary data.</text>
</comment>
<dbReference type="Gene3D" id="2.60.40.10">
    <property type="entry name" value="Immunoglobulins"/>
    <property type="match status" value="1"/>
</dbReference>
<keyword evidence="2" id="KW-1133">Transmembrane helix</keyword>
<dbReference type="InterPro" id="IPR013783">
    <property type="entry name" value="Ig-like_fold"/>
</dbReference>
<protein>
    <recommendedName>
        <fullName evidence="3">Fibronectin type-III domain-containing protein</fullName>
    </recommendedName>
</protein>
<evidence type="ECO:0000256" key="1">
    <source>
        <dbReference type="SAM" id="MobiDB-lite"/>
    </source>
</evidence>
<evidence type="ECO:0000256" key="2">
    <source>
        <dbReference type="SAM" id="Phobius"/>
    </source>
</evidence>
<reference evidence="4 5" key="1">
    <citation type="journal article" date="2023" name="IScience">
        <title>Expanded male sex-determining region conserved during the evolution of homothallism in the green alga Volvox.</title>
        <authorList>
            <person name="Yamamoto K."/>
            <person name="Matsuzaki R."/>
            <person name="Mahakham W."/>
            <person name="Heman W."/>
            <person name="Sekimoto H."/>
            <person name="Kawachi M."/>
            <person name="Minakuchi Y."/>
            <person name="Toyoda A."/>
            <person name="Nozaki H."/>
        </authorList>
    </citation>
    <scope>NUCLEOTIDE SEQUENCE [LARGE SCALE GENOMIC DNA]</scope>
    <source>
        <strain evidence="4 5">NIES-4468</strain>
    </source>
</reference>
<accession>A0ABQ5SME8</accession>
<proteinExistence type="predicted"/>
<feature type="domain" description="Fibronectin type-III" evidence="3">
    <location>
        <begin position="1590"/>
        <end position="1694"/>
    </location>
</feature>
<dbReference type="InterPro" id="IPR003961">
    <property type="entry name" value="FN3_dom"/>
</dbReference>
<dbReference type="InterPro" id="IPR036116">
    <property type="entry name" value="FN3_sf"/>
</dbReference>
<dbReference type="SUPFAM" id="SSF49265">
    <property type="entry name" value="Fibronectin type III"/>
    <property type="match status" value="1"/>
</dbReference>
<dbReference type="SUPFAM" id="SSF51294">
    <property type="entry name" value="Hedgehog/intein (Hint) domain"/>
    <property type="match status" value="1"/>
</dbReference>
<dbReference type="InterPro" id="IPR036844">
    <property type="entry name" value="Hint_dom_sf"/>
</dbReference>
<sequence>MAALIKDDPNLGLVQKVVSACKTIKSVPHGDLSERFITLMKSVDGVAQTFFKTEPAKTIMLNGPTAADATDIITTAAVIHVCKAIAQSRGLYDFDSTIKMPEAIAASDNHLGVSSKFGINLEKEATCNEEILERIFNGDVPVTITYEEAAAWTPNNNPTDGSPSHYLSNALLDDWIHTHLLQNIALLPNGWKDLTETPGFTASMTKYLSNTLNRITLSNFTWDNSIPLQLILYILCRLDTVSYQQASAHIRKCALATHEEDSESLLPKRLYDTYHNFLGLIQGFTLNGSMIEVINNNPFHEPVKQAAMEQQATVYGGNLHCHPVPSSFPTCSGTPSYTDITYGVELLKWLDRDGPASAKHYGLRTNARPNNMIRETHDSPGGCFVPGTLVLLANGTSIPIEKIKEGSRILCRNACNVRKWSRCVGIASSERVISTSKSPFRVFGFNKKTPFFTAEHVFFTTTGLRALDPHMARAQNPWLEVGNLRLNDVVKRATEDGCYQLERIKHFTSSLVTGSVHGVHLREGLRSYHANGYLVYLNYPELTIDRMISGLRKLPVSQQLQFIKYIQGAKHIFGGVIGRFLPDAMDRAIATITSNNGLLMEKPEPEVPAQHGSKRHALHHLNTTFILKPHTPKGTTPAKLHPAGATCVALSRGHVFVNNELVRNARLIGDQVHWTRPVTVPGRTGKDEVHFEHGAIHLHPHRRAGYGRMMRVSTESATEDDDNDNRSYRSFRSAAVIPAAPVISDFKVDATIIKYKTQVSVEPMPSPNMQRLGDGDLGSQVEKWIDGPTFLYGDGEESCKAQILGADGELLYMETFFDTSGANLSVHIIVHGEALRDHLTVPHQYKRMMAIMSDDSTTFSGFVVKFDPSRPDYEGTTHYWTGEIIDDDKGYPEPFDSGTSPSVELMALPTISSAPMQATVAPATPVSAFTLGRSISEMDESRLSTAAPHPITRALASMDERIFLKDRLATLYSLSFPEHQSYSSQCATLLRRAMYYHIPEDWRKTIFGLAKPMESDLRTRTGELDLVNISDYQKDFLTNKFGVAYISKLVSSMDGYASHFTKEEVQKIDFYLNGSGKDGTMASDPNYTELSTVAQALAFRQLVPSLDTYVNDEKDWGKMFFNYLTKGPVWKSIHNMIVHTPSGQKTIQKFGMTLYCLSKKDGTRWDIEFYEKVSGDASVKHLWPLNKVISDDATTKEFDNVFQVLVRIINNQDENGEVLDRLREHLTELNGILNSNMADDQANQHKVFMDKTSDLRKDAQVFLASLNGPSWQRLRKWVHKTSKDESLLKKYSAKGLKLFGSILGAGMHCASLYSTYLALVNFDDLPDEEKASAITSIVYEGISGLDSMGAKGYEFLTGYSSKTGESLRPPLENNSGMTLDTEELLVGELDDFVLVERKTGAGIAAAERALAQQETTLVSKAARRIRFTKKWNAGKSWAAKKIGLNTSTPEEVKKWTARFNASAKVVRAVGTLALLAHSVILGVEIYKDIKDGLNTKNQKLKLAMDSLQLASTSLMLGTELASFFVTEAVGEILAMVTGPAAVMLGVIGFIVGLCMHAEKQEPPEDHVKAFISKTTKPFLQSLDYQSYPDPVPSVTATLKGNNKASVTFSEPKYTGLMPLTFFTVAAFEVGPDAEIVSGLPTQIVEYPIREATMTGLKLGKTYSFHVTPSNGKRGDENSMAKKSTGSQPITVPIPG</sequence>
<keyword evidence="2" id="KW-0472">Membrane</keyword>